<dbReference type="InterPro" id="IPR023696">
    <property type="entry name" value="Ureohydrolase_dom_sf"/>
</dbReference>
<dbReference type="PANTHER" id="PTHR10625">
    <property type="entry name" value="HISTONE DEACETYLASE HDAC1-RELATED"/>
    <property type="match status" value="1"/>
</dbReference>
<dbReference type="SUPFAM" id="SSF52768">
    <property type="entry name" value="Arginase/deacetylase"/>
    <property type="match status" value="1"/>
</dbReference>
<accession>A0ABY5DWJ3</accession>
<proteinExistence type="inferred from homology"/>
<comment type="similarity">
    <text evidence="1">Belongs to the histone deacetylase family.</text>
</comment>
<feature type="domain" description="Histone deacetylase" evidence="3">
    <location>
        <begin position="22"/>
        <end position="282"/>
    </location>
</feature>
<dbReference type="InterPro" id="IPR037138">
    <property type="entry name" value="His_deacetylse_dom_sf"/>
</dbReference>
<keyword evidence="2" id="KW-0378">Hydrolase</keyword>
<evidence type="ECO:0000313" key="5">
    <source>
        <dbReference type="Proteomes" id="UP001056035"/>
    </source>
</evidence>
<keyword evidence="5" id="KW-1185">Reference proteome</keyword>
<dbReference type="InterPro" id="IPR023801">
    <property type="entry name" value="His_deacetylse_dom"/>
</dbReference>
<dbReference type="InterPro" id="IPR000286">
    <property type="entry name" value="HDACs"/>
</dbReference>
<dbReference type="EMBL" id="CP098502">
    <property type="protein sequence ID" value="UTI65860.1"/>
    <property type="molecule type" value="Genomic_DNA"/>
</dbReference>
<dbReference type="CDD" id="cd09993">
    <property type="entry name" value="HDAC_classIV"/>
    <property type="match status" value="1"/>
</dbReference>
<evidence type="ECO:0000256" key="2">
    <source>
        <dbReference type="ARBA" id="ARBA00022801"/>
    </source>
</evidence>
<evidence type="ECO:0000259" key="3">
    <source>
        <dbReference type="Pfam" id="PF00850"/>
    </source>
</evidence>
<gene>
    <name evidence="4" type="ORF">NBH00_06490</name>
</gene>
<dbReference type="Pfam" id="PF00850">
    <property type="entry name" value="Hist_deacetyl"/>
    <property type="match status" value="1"/>
</dbReference>
<dbReference type="RefSeq" id="WP_254572538.1">
    <property type="nucleotide sequence ID" value="NZ_CP098502.1"/>
</dbReference>
<evidence type="ECO:0000256" key="1">
    <source>
        <dbReference type="ARBA" id="ARBA00005947"/>
    </source>
</evidence>
<dbReference type="PRINTS" id="PR01270">
    <property type="entry name" value="HDASUPER"/>
</dbReference>
<dbReference type="Gene3D" id="3.40.800.20">
    <property type="entry name" value="Histone deacetylase domain"/>
    <property type="match status" value="1"/>
</dbReference>
<dbReference type="PANTHER" id="PTHR10625:SF19">
    <property type="entry name" value="HISTONE DEACETYLASE 12"/>
    <property type="match status" value="1"/>
</dbReference>
<evidence type="ECO:0000313" key="4">
    <source>
        <dbReference type="EMBL" id="UTI65860.1"/>
    </source>
</evidence>
<name>A0ABY5DWJ3_9ACTN</name>
<dbReference type="InterPro" id="IPR044150">
    <property type="entry name" value="HDAC_classIV"/>
</dbReference>
<dbReference type="Proteomes" id="UP001056035">
    <property type="component" value="Chromosome"/>
</dbReference>
<protein>
    <submittedName>
        <fullName evidence="4">Histone deacetylase</fullName>
    </submittedName>
</protein>
<sequence length="313" mass="33458">MRVWSHADHPFPLPAGHRYPLAKYRLLRDTLVNDGTLRAADVLTPEPISWDALAHVHEDAFLARMRTGALDRREGRVLGLPWSPELVERARRGTQGTLHAARDALDGQRIGVMLGGGTHHAGHASARGYCLFNDLAVVTAILRAEGRAQRILVVDCDVHQGDGTAELLGPDPDAYTLSVQCERNYPFTRIPSDLDVELPAGTGDDGYLAALQDALHVAARSFGAPDLVLYLAGADPWEGDGLGRLQLTFDGLRARDELVLGHAAAAGLPLVVTLAGGYPPDVWDGVRINHATVLAARAHAVAGAALPPPRPTS</sequence>
<reference evidence="4 5" key="1">
    <citation type="submission" date="2022-06" db="EMBL/GenBank/DDBJ databases">
        <title>Paraconexibacter antarcticus.</title>
        <authorList>
            <person name="Kim C.S."/>
        </authorList>
    </citation>
    <scope>NUCLEOTIDE SEQUENCE [LARGE SCALE GENOMIC DNA]</scope>
    <source>
        <strain evidence="4 5">02-257</strain>
    </source>
</reference>
<organism evidence="4 5">
    <name type="scientific">Paraconexibacter antarcticus</name>
    <dbReference type="NCBI Taxonomy" id="2949664"/>
    <lineage>
        <taxon>Bacteria</taxon>
        <taxon>Bacillati</taxon>
        <taxon>Actinomycetota</taxon>
        <taxon>Thermoleophilia</taxon>
        <taxon>Solirubrobacterales</taxon>
        <taxon>Paraconexibacteraceae</taxon>
        <taxon>Paraconexibacter</taxon>
    </lineage>
</organism>